<sequence>KPDNAVINVPTLKEGDPANITCTSTGGRPSSTLSLMVNATNMSSIAITTTDYKEDSRTYTIQIVLNASAKREWHSMNVSCFQLTHFFTAHMTEKETINCRYPPSELFLEKPDIPSKLQDIYHRVNDFNDNCSLQWTSDKPSLLKYRNPEMKTNVKSIMSILNVSVTKEDFGKEVNQKER</sequence>
<dbReference type="InterPro" id="IPR036179">
    <property type="entry name" value="Ig-like_dom_sf"/>
</dbReference>
<evidence type="ECO:0000313" key="4">
    <source>
        <dbReference type="Proteomes" id="UP001164746"/>
    </source>
</evidence>
<keyword evidence="4" id="KW-1185">Reference proteome</keyword>
<dbReference type="InterPro" id="IPR013162">
    <property type="entry name" value="CD80_C2-set"/>
</dbReference>
<dbReference type="Gene3D" id="2.60.40.10">
    <property type="entry name" value="Immunoglobulins"/>
    <property type="match status" value="1"/>
</dbReference>
<organism evidence="3 4">
    <name type="scientific">Mya arenaria</name>
    <name type="common">Soft-shell clam</name>
    <dbReference type="NCBI Taxonomy" id="6604"/>
    <lineage>
        <taxon>Eukaryota</taxon>
        <taxon>Metazoa</taxon>
        <taxon>Spiralia</taxon>
        <taxon>Lophotrochozoa</taxon>
        <taxon>Mollusca</taxon>
        <taxon>Bivalvia</taxon>
        <taxon>Autobranchia</taxon>
        <taxon>Heteroconchia</taxon>
        <taxon>Euheterodonta</taxon>
        <taxon>Imparidentia</taxon>
        <taxon>Neoheterodontei</taxon>
        <taxon>Myida</taxon>
        <taxon>Myoidea</taxon>
        <taxon>Myidae</taxon>
        <taxon>Mya</taxon>
    </lineage>
</organism>
<feature type="domain" description="CD80-like immunoglobulin C2-set" evidence="2">
    <location>
        <begin position="17"/>
        <end position="80"/>
    </location>
</feature>
<gene>
    <name evidence="3" type="ORF">MAR_021889</name>
</gene>
<dbReference type="InterPro" id="IPR013783">
    <property type="entry name" value="Ig-like_fold"/>
</dbReference>
<accession>A0ABY7EBY1</accession>
<protein>
    <recommendedName>
        <fullName evidence="2">CD80-like immunoglobulin C2-set domain-containing protein</fullName>
    </recommendedName>
</protein>
<evidence type="ECO:0000313" key="3">
    <source>
        <dbReference type="EMBL" id="WAR06520.1"/>
    </source>
</evidence>
<dbReference type="Proteomes" id="UP001164746">
    <property type="component" value="Chromosome 5"/>
</dbReference>
<dbReference type="SUPFAM" id="SSF48726">
    <property type="entry name" value="Immunoglobulin"/>
    <property type="match status" value="1"/>
</dbReference>
<dbReference type="Pfam" id="PF08205">
    <property type="entry name" value="C2-set_2"/>
    <property type="match status" value="1"/>
</dbReference>
<proteinExistence type="predicted"/>
<feature type="non-terminal residue" evidence="3">
    <location>
        <position position="179"/>
    </location>
</feature>
<name>A0ABY7EBY1_MYAAR</name>
<evidence type="ECO:0000256" key="1">
    <source>
        <dbReference type="ARBA" id="ARBA00023157"/>
    </source>
</evidence>
<keyword evidence="1" id="KW-1015">Disulfide bond</keyword>
<reference evidence="3" key="1">
    <citation type="submission" date="2022-11" db="EMBL/GenBank/DDBJ databases">
        <title>Centuries of genome instability and evolution in soft-shell clam transmissible cancer (bioRxiv).</title>
        <authorList>
            <person name="Hart S.F.M."/>
            <person name="Yonemitsu M.A."/>
            <person name="Giersch R.M."/>
            <person name="Beal B.F."/>
            <person name="Arriagada G."/>
            <person name="Davis B.W."/>
            <person name="Ostrander E.A."/>
            <person name="Goff S.P."/>
            <person name="Metzger M.J."/>
        </authorList>
    </citation>
    <scope>NUCLEOTIDE SEQUENCE</scope>
    <source>
        <strain evidence="3">MELC-2E11</strain>
        <tissue evidence="3">Siphon/mantle</tissue>
    </source>
</reference>
<dbReference type="EMBL" id="CP111016">
    <property type="protein sequence ID" value="WAR06520.1"/>
    <property type="molecule type" value="Genomic_DNA"/>
</dbReference>
<evidence type="ECO:0000259" key="2">
    <source>
        <dbReference type="Pfam" id="PF08205"/>
    </source>
</evidence>